<sequence>MGVSSEKNGLYVFCIAENKSRKSESIYFAGKERDLIFLPYREMVLAAAVVPLNLRPLKENLLMHQKVIGSLLETSDTVFPFSFGHVIRSNKEAASLLQRLYPQLKNMSPLIRGKIEVGLKVIGKKDWLLKKLGEAQSGLSGGPTSTKERIKLGEMAEHFFLKVRKQFDLNLHQKLSSAADQSRLNSILTETMLLNASYLIKKEEEAAFDRLVESLCEPLKDQADFIYTGPWPAYNFVDIRLKEEKSS</sequence>
<dbReference type="AlphaFoldDB" id="A0A6I2ME96"/>
<evidence type="ECO:0000256" key="2">
    <source>
        <dbReference type="ARBA" id="ARBA00035108"/>
    </source>
</evidence>
<evidence type="ECO:0000256" key="3">
    <source>
        <dbReference type="ARBA" id="ARBA00035643"/>
    </source>
</evidence>
<comment type="subcellular location">
    <subcellularLocation>
        <location evidence="2">Gas vesicle</location>
    </subcellularLocation>
</comment>
<reference evidence="4 5" key="1">
    <citation type="submission" date="2019-11" db="EMBL/GenBank/DDBJ databases">
        <title>Bacillus idriensis genome.</title>
        <authorList>
            <person name="Konopka E.N."/>
            <person name="Newman J.D."/>
        </authorList>
    </citation>
    <scope>NUCLEOTIDE SEQUENCE [LARGE SCALE GENOMIC DNA]</scope>
    <source>
        <strain evidence="4 5">DSM 19097</strain>
    </source>
</reference>
<dbReference type="RefSeq" id="WP_070877689.1">
    <property type="nucleotide sequence ID" value="NZ_CAJFZX010000005.1"/>
</dbReference>
<accession>A0A6I2ME96</accession>
<dbReference type="PANTHER" id="PTHR36852">
    <property type="entry name" value="PROTEIN GVPL 2"/>
    <property type="match status" value="1"/>
</dbReference>
<dbReference type="Proteomes" id="UP000441585">
    <property type="component" value="Unassembled WGS sequence"/>
</dbReference>
<gene>
    <name evidence="4" type="ORF">GJU41_22095</name>
</gene>
<evidence type="ECO:0000313" key="4">
    <source>
        <dbReference type="EMBL" id="MRX56640.1"/>
    </source>
</evidence>
<evidence type="ECO:0000256" key="1">
    <source>
        <dbReference type="ARBA" id="ARBA00022987"/>
    </source>
</evidence>
<dbReference type="PANTHER" id="PTHR36852:SF1">
    <property type="entry name" value="PROTEIN GVPL 2"/>
    <property type="match status" value="1"/>
</dbReference>
<proteinExistence type="inferred from homology"/>
<dbReference type="GO" id="GO:0031412">
    <property type="term" value="P:gas vesicle organization"/>
    <property type="evidence" value="ECO:0007669"/>
    <property type="project" value="InterPro"/>
</dbReference>
<dbReference type="GO" id="GO:0031411">
    <property type="term" value="C:gas vesicle"/>
    <property type="evidence" value="ECO:0007669"/>
    <property type="project" value="UniProtKB-SubCell"/>
</dbReference>
<keyword evidence="5" id="KW-1185">Reference proteome</keyword>
<dbReference type="EMBL" id="WKKF01000015">
    <property type="protein sequence ID" value="MRX56640.1"/>
    <property type="molecule type" value="Genomic_DNA"/>
</dbReference>
<name>A0A6I2ME96_9BACI</name>
<organism evidence="4 5">
    <name type="scientific">Metabacillus idriensis</name>
    <dbReference type="NCBI Taxonomy" id="324768"/>
    <lineage>
        <taxon>Bacteria</taxon>
        <taxon>Bacillati</taxon>
        <taxon>Bacillota</taxon>
        <taxon>Bacilli</taxon>
        <taxon>Bacillales</taxon>
        <taxon>Bacillaceae</taxon>
        <taxon>Metabacillus</taxon>
    </lineage>
</organism>
<comment type="caution">
    <text evidence="4">The sequence shown here is derived from an EMBL/GenBank/DDBJ whole genome shotgun (WGS) entry which is preliminary data.</text>
</comment>
<dbReference type="Pfam" id="PF06386">
    <property type="entry name" value="GvpL_GvpF"/>
    <property type="match status" value="1"/>
</dbReference>
<protein>
    <submittedName>
        <fullName evidence="4">Gas vesicle protein GvpF</fullName>
    </submittedName>
</protein>
<keyword evidence="1" id="KW-0304">Gas vesicle</keyword>
<dbReference type="InterPro" id="IPR009430">
    <property type="entry name" value="GvpL/GvpF"/>
</dbReference>
<evidence type="ECO:0000313" key="5">
    <source>
        <dbReference type="Proteomes" id="UP000441585"/>
    </source>
</evidence>
<comment type="similarity">
    <text evidence="3">Belongs to the gas vesicle GvpF/GvpL family.</text>
</comment>